<dbReference type="Pfam" id="PF02010">
    <property type="entry name" value="REJ"/>
    <property type="match status" value="1"/>
</dbReference>
<feature type="repeat" description="NHL" evidence="2">
    <location>
        <begin position="165"/>
        <end position="204"/>
    </location>
</feature>
<dbReference type="PROSITE" id="PS51125">
    <property type="entry name" value="NHL"/>
    <property type="match status" value="2"/>
</dbReference>
<dbReference type="InterPro" id="IPR011042">
    <property type="entry name" value="6-blade_b-propeller_TolB-like"/>
</dbReference>
<evidence type="ECO:0000256" key="2">
    <source>
        <dbReference type="PROSITE-ProRule" id="PRU00504"/>
    </source>
</evidence>
<dbReference type="GO" id="GO:0061630">
    <property type="term" value="F:ubiquitin protein ligase activity"/>
    <property type="evidence" value="ECO:0007669"/>
    <property type="project" value="TreeGrafter"/>
</dbReference>
<feature type="repeat" description="NHL" evidence="2">
    <location>
        <begin position="258"/>
        <end position="301"/>
    </location>
</feature>
<dbReference type="CDD" id="cd05819">
    <property type="entry name" value="NHL"/>
    <property type="match status" value="1"/>
</dbReference>
<dbReference type="Pfam" id="PF01436">
    <property type="entry name" value="NHL"/>
    <property type="match status" value="1"/>
</dbReference>
<dbReference type="PANTHER" id="PTHR24104:SF25">
    <property type="entry name" value="PROTEIN LIN-41"/>
    <property type="match status" value="1"/>
</dbReference>
<dbReference type="InterPro" id="IPR050952">
    <property type="entry name" value="TRIM-NHL_E3_ligases"/>
</dbReference>
<proteinExistence type="predicted"/>
<evidence type="ECO:0000313" key="4">
    <source>
        <dbReference type="EMBL" id="CAF3820431.1"/>
    </source>
</evidence>
<dbReference type="InterPro" id="IPR002859">
    <property type="entry name" value="PKD/REJ-like"/>
</dbReference>
<dbReference type="GO" id="GO:0008270">
    <property type="term" value="F:zinc ion binding"/>
    <property type="evidence" value="ECO:0007669"/>
    <property type="project" value="UniProtKB-KW"/>
</dbReference>
<evidence type="ECO:0000313" key="5">
    <source>
        <dbReference type="Proteomes" id="UP000681967"/>
    </source>
</evidence>
<feature type="domain" description="PKD/REJ-like" evidence="3">
    <location>
        <begin position="369"/>
        <end position="455"/>
    </location>
</feature>
<dbReference type="PANTHER" id="PTHR24104">
    <property type="entry name" value="E3 UBIQUITIN-PROTEIN LIGASE NHLRC1-RELATED"/>
    <property type="match status" value="1"/>
</dbReference>
<dbReference type="EMBL" id="CAJOBH010000838">
    <property type="protein sequence ID" value="CAF3820431.1"/>
    <property type="molecule type" value="Genomic_DNA"/>
</dbReference>
<dbReference type="Gene3D" id="2.120.10.30">
    <property type="entry name" value="TolB, C-terminal domain"/>
    <property type="match status" value="2"/>
</dbReference>
<name>A0A8S2JSI4_9BILA</name>
<evidence type="ECO:0000259" key="3">
    <source>
        <dbReference type="Pfam" id="PF02010"/>
    </source>
</evidence>
<accession>A0A8S2JSI4</accession>
<dbReference type="GO" id="GO:0000209">
    <property type="term" value="P:protein polyubiquitination"/>
    <property type="evidence" value="ECO:0007669"/>
    <property type="project" value="TreeGrafter"/>
</dbReference>
<organism evidence="4 5">
    <name type="scientific">Rotaria magnacalcarata</name>
    <dbReference type="NCBI Taxonomy" id="392030"/>
    <lineage>
        <taxon>Eukaryota</taxon>
        <taxon>Metazoa</taxon>
        <taxon>Spiralia</taxon>
        <taxon>Gnathifera</taxon>
        <taxon>Rotifera</taxon>
        <taxon>Eurotatoria</taxon>
        <taxon>Bdelloidea</taxon>
        <taxon>Philodinida</taxon>
        <taxon>Philodinidae</taxon>
        <taxon>Rotaria</taxon>
    </lineage>
</organism>
<dbReference type="SUPFAM" id="SSF101898">
    <property type="entry name" value="NHL repeat"/>
    <property type="match status" value="1"/>
</dbReference>
<protein>
    <recommendedName>
        <fullName evidence="3">PKD/REJ-like domain-containing protein</fullName>
    </recommendedName>
</protein>
<dbReference type="Gene3D" id="2.40.10.500">
    <property type="match status" value="1"/>
</dbReference>
<dbReference type="Proteomes" id="UP000681967">
    <property type="component" value="Unassembled WGS sequence"/>
</dbReference>
<dbReference type="AlphaFoldDB" id="A0A8S2JSI4"/>
<gene>
    <name evidence="4" type="ORF">BYL167_LOCUS4077</name>
</gene>
<reference evidence="4" key="1">
    <citation type="submission" date="2021-02" db="EMBL/GenBank/DDBJ databases">
        <authorList>
            <person name="Nowell W R."/>
        </authorList>
    </citation>
    <scope>NUCLEOTIDE SEQUENCE</scope>
</reference>
<dbReference type="InterPro" id="IPR001258">
    <property type="entry name" value="NHL_repeat"/>
</dbReference>
<dbReference type="GO" id="GO:0043161">
    <property type="term" value="P:proteasome-mediated ubiquitin-dependent protein catabolic process"/>
    <property type="evidence" value="ECO:0007669"/>
    <property type="project" value="TreeGrafter"/>
</dbReference>
<sequence length="466" mass="51200">MTVVRFEKSLSVSFHQPNLSACAYWNSNGITLTDNNTLGTWTQSLFVDINSKVYVAPYTKSNVLVWSNNSIDLTQNISGDWRWPLSLFVTRNNDIYVDNGWSGGVEKWTANTNSSVTVMTVSGQCSGLFVDSRNTVYCSMRSRHIVVAGLNNNNLTQPVTVAGNGTYGEAAHMLNQPYGIFVDSELNLYVADCGNDRVQMFKRGNLSGTTVAGKVIDLNYPLKCPVDVTLDANGYLFIVDRGNNRIIGSKRFGFYCVVGCLEGRGSKPAQLYRPTTIAFDSYGNIFVSDVGNNRIQKFNLENNTCGCGYADISMSTGISTPTTPLPVRRSQDFYISATINRNCEDLLMTTNWTIANCTDGCSSWGPLPDLIHKRANELLVRARALEYGLYGFKLTVTILENTPISKSEIVYVKVNPSGITANLIELGTSLVTHGFQQDLILDPGNYSGDPDVDDDKLNANVSLPTL</sequence>
<keyword evidence="1" id="KW-0677">Repeat</keyword>
<evidence type="ECO:0000256" key="1">
    <source>
        <dbReference type="ARBA" id="ARBA00022737"/>
    </source>
</evidence>
<comment type="caution">
    <text evidence="4">The sequence shown here is derived from an EMBL/GenBank/DDBJ whole genome shotgun (WGS) entry which is preliminary data.</text>
</comment>